<accession>A0A8R1ICR9</accession>
<reference evidence="2" key="1">
    <citation type="submission" date="2010-08" db="EMBL/GenBank/DDBJ databases">
        <authorList>
            <consortium name="Caenorhabditis japonica Sequencing Consortium"/>
            <person name="Wilson R.K."/>
        </authorList>
    </citation>
    <scope>NUCLEOTIDE SEQUENCE [LARGE SCALE GENOMIC DNA]</scope>
    <source>
        <strain evidence="2">DF5081</strain>
    </source>
</reference>
<proteinExistence type="predicted"/>
<organism evidence="1 2">
    <name type="scientific">Caenorhabditis japonica</name>
    <dbReference type="NCBI Taxonomy" id="281687"/>
    <lineage>
        <taxon>Eukaryota</taxon>
        <taxon>Metazoa</taxon>
        <taxon>Ecdysozoa</taxon>
        <taxon>Nematoda</taxon>
        <taxon>Chromadorea</taxon>
        <taxon>Rhabditida</taxon>
        <taxon>Rhabditina</taxon>
        <taxon>Rhabditomorpha</taxon>
        <taxon>Rhabditoidea</taxon>
        <taxon>Rhabditidae</taxon>
        <taxon>Peloderinae</taxon>
        <taxon>Caenorhabditis</taxon>
    </lineage>
</organism>
<protein>
    <submittedName>
        <fullName evidence="1">Uncharacterized protein</fullName>
    </submittedName>
</protein>
<evidence type="ECO:0000313" key="2">
    <source>
        <dbReference type="Proteomes" id="UP000005237"/>
    </source>
</evidence>
<reference evidence="1" key="2">
    <citation type="submission" date="2022-06" db="UniProtKB">
        <authorList>
            <consortium name="EnsemblMetazoa"/>
        </authorList>
    </citation>
    <scope>IDENTIFICATION</scope>
    <source>
        <strain evidence="1">DF5081</strain>
    </source>
</reference>
<dbReference type="Proteomes" id="UP000005237">
    <property type="component" value="Unassembled WGS sequence"/>
</dbReference>
<name>A0A8R1ICR9_CAEJA</name>
<keyword evidence="2" id="KW-1185">Reference proteome</keyword>
<evidence type="ECO:0000313" key="1">
    <source>
        <dbReference type="EnsemblMetazoa" id="CJA31100.1"/>
    </source>
</evidence>
<sequence length="51" mass="5431">MVRGKKPSALASALQRPAQMPTATPVTYAYVPSYSIGFAPAQTVPRIDPNN</sequence>
<dbReference type="EnsemblMetazoa" id="CJA31100.1">
    <property type="protein sequence ID" value="CJA31100.1"/>
    <property type="gene ID" value="WBGene00206947"/>
</dbReference>
<dbReference type="AlphaFoldDB" id="A0A8R1ICR9"/>